<dbReference type="OrthoDB" id="5945798at2759"/>
<accession>A0A2J6T8S6</accession>
<dbReference type="InterPro" id="IPR046341">
    <property type="entry name" value="SET_dom_sf"/>
</dbReference>
<dbReference type="Proteomes" id="UP000235371">
    <property type="component" value="Unassembled WGS sequence"/>
</dbReference>
<dbReference type="InParanoid" id="A0A2J6T8S6"/>
<dbReference type="EMBL" id="KZ613816">
    <property type="protein sequence ID" value="PMD59437.1"/>
    <property type="molecule type" value="Genomic_DNA"/>
</dbReference>
<gene>
    <name evidence="1" type="ORF">K444DRAFT_630215</name>
</gene>
<reference evidence="1 2" key="1">
    <citation type="submission" date="2016-04" db="EMBL/GenBank/DDBJ databases">
        <title>A degradative enzymes factory behind the ericoid mycorrhizal symbiosis.</title>
        <authorList>
            <consortium name="DOE Joint Genome Institute"/>
            <person name="Martino E."/>
            <person name="Morin E."/>
            <person name="Grelet G."/>
            <person name="Kuo A."/>
            <person name="Kohler A."/>
            <person name="Daghino S."/>
            <person name="Barry K."/>
            <person name="Choi C."/>
            <person name="Cichocki N."/>
            <person name="Clum A."/>
            <person name="Copeland A."/>
            <person name="Hainaut M."/>
            <person name="Haridas S."/>
            <person name="Labutti K."/>
            <person name="Lindquist E."/>
            <person name="Lipzen A."/>
            <person name="Khouja H.-R."/>
            <person name="Murat C."/>
            <person name="Ohm R."/>
            <person name="Olson A."/>
            <person name="Spatafora J."/>
            <person name="Veneault-Fourrey C."/>
            <person name="Henrissat B."/>
            <person name="Grigoriev I."/>
            <person name="Martin F."/>
            <person name="Perotto S."/>
        </authorList>
    </citation>
    <scope>NUCLEOTIDE SEQUENCE [LARGE SCALE GENOMIC DNA]</scope>
    <source>
        <strain evidence="1 2">E</strain>
    </source>
</reference>
<dbReference type="Gene3D" id="2.170.270.10">
    <property type="entry name" value="SET domain"/>
    <property type="match status" value="1"/>
</dbReference>
<sequence length="199" mass="22618">MEEAKVFRGGNLGAGLWTNTEITSSYPGVHGDRQSRQEKLQAVWGISCACNTCKKATLSLNGALRKRIISLAGLGLEKYPMRELHTLVLYCYMQQNDYTEALKTALKLHYPIDKKQIPTVSPTDHLGMKKWVSSDNAVRREKEVFKEDGKKVTRGCKKIEALMEIGTIREERRAFAGKMNTLIKWAGFLPWRRKICLTL</sequence>
<dbReference type="RefSeq" id="XP_024736341.1">
    <property type="nucleotide sequence ID" value="XM_024883170.1"/>
</dbReference>
<dbReference type="AlphaFoldDB" id="A0A2J6T8S6"/>
<dbReference type="GeneID" id="36591247"/>
<proteinExistence type="predicted"/>
<evidence type="ECO:0000313" key="1">
    <source>
        <dbReference type="EMBL" id="PMD59437.1"/>
    </source>
</evidence>
<name>A0A2J6T8S6_9HELO</name>
<keyword evidence="2" id="KW-1185">Reference proteome</keyword>
<organism evidence="1 2">
    <name type="scientific">Hyaloscypha bicolor E</name>
    <dbReference type="NCBI Taxonomy" id="1095630"/>
    <lineage>
        <taxon>Eukaryota</taxon>
        <taxon>Fungi</taxon>
        <taxon>Dikarya</taxon>
        <taxon>Ascomycota</taxon>
        <taxon>Pezizomycotina</taxon>
        <taxon>Leotiomycetes</taxon>
        <taxon>Helotiales</taxon>
        <taxon>Hyaloscyphaceae</taxon>
        <taxon>Hyaloscypha</taxon>
        <taxon>Hyaloscypha bicolor</taxon>
    </lineage>
</organism>
<evidence type="ECO:0000313" key="2">
    <source>
        <dbReference type="Proteomes" id="UP000235371"/>
    </source>
</evidence>
<protein>
    <submittedName>
        <fullName evidence="1">Uncharacterized protein</fullName>
    </submittedName>
</protein>